<sequence>MDNLVRQHSQLATMQNLGNTYEGRPMKAVKISSGRGKKTFFMNCGIHAREWITQATCMYMLNQILYKYGKDQTVTAMLDKMDFVIMPILNVDGYVYTHTHNRMWRKTRKPYGGCYGADPNRNWSFKWGGVGTSSDPCRDTYRGPRPFSEVEALNVARYLYRNRKSLIGYMDIHAYSQLWMTSWGFNRAYPPAYNTKVKPAGQKAVEALRKVYGTHYRLGPSSIIIYATSGGTMDWATGVLGIEYSYGLELRDEGKYGFVLPANQILPTGVETFAAIKAMVQEMKV</sequence>
<dbReference type="PANTHER" id="PTHR11705">
    <property type="entry name" value="PROTEASE FAMILY M14 CARBOXYPEPTIDASE A,B"/>
    <property type="match status" value="1"/>
</dbReference>
<evidence type="ECO:0000256" key="5">
    <source>
        <dbReference type="ARBA" id="ARBA00022645"/>
    </source>
</evidence>
<evidence type="ECO:0000256" key="6">
    <source>
        <dbReference type="ARBA" id="ARBA00022670"/>
    </source>
</evidence>
<keyword evidence="4" id="KW-0964">Secreted</keyword>
<evidence type="ECO:0000256" key="8">
    <source>
        <dbReference type="ARBA" id="ARBA00022801"/>
    </source>
</evidence>
<reference evidence="15 16" key="1">
    <citation type="journal article" date="2007" name="Science">
        <title>Sea anemone genome reveals ancestral eumetazoan gene repertoire and genomic organization.</title>
        <authorList>
            <person name="Putnam N.H."/>
            <person name="Srivastava M."/>
            <person name="Hellsten U."/>
            <person name="Dirks B."/>
            <person name="Chapman J."/>
            <person name="Salamov A."/>
            <person name="Terry A."/>
            <person name="Shapiro H."/>
            <person name="Lindquist E."/>
            <person name="Kapitonov V.V."/>
            <person name="Jurka J."/>
            <person name="Genikhovich G."/>
            <person name="Grigoriev I.V."/>
            <person name="Lucas S.M."/>
            <person name="Steele R.E."/>
            <person name="Finnerty J.R."/>
            <person name="Technau U."/>
            <person name="Martindale M.Q."/>
            <person name="Rokhsar D.S."/>
        </authorList>
    </citation>
    <scope>NUCLEOTIDE SEQUENCE [LARGE SCALE GENOMIC DNA]</scope>
    <source>
        <strain evidence="16">CH2 X CH6</strain>
    </source>
</reference>
<evidence type="ECO:0000256" key="13">
    <source>
        <dbReference type="PROSITE-ProRule" id="PRU01379"/>
    </source>
</evidence>
<dbReference type="PhylomeDB" id="A7RT36"/>
<dbReference type="SMART" id="SM00631">
    <property type="entry name" value="Zn_pept"/>
    <property type="match status" value="1"/>
</dbReference>
<evidence type="ECO:0000313" key="16">
    <source>
        <dbReference type="Proteomes" id="UP000001593"/>
    </source>
</evidence>
<comment type="function">
    <text evidence="12">Involved in the digestion of the blood meal.</text>
</comment>
<dbReference type="GO" id="GO:0008270">
    <property type="term" value="F:zinc ion binding"/>
    <property type="evidence" value="ECO:0007669"/>
    <property type="project" value="InterPro"/>
</dbReference>
<dbReference type="EMBL" id="DS469536">
    <property type="protein sequence ID" value="EDO45321.1"/>
    <property type="molecule type" value="Genomic_DNA"/>
</dbReference>
<evidence type="ECO:0000256" key="2">
    <source>
        <dbReference type="ARBA" id="ARBA00004613"/>
    </source>
</evidence>
<evidence type="ECO:0000256" key="1">
    <source>
        <dbReference type="ARBA" id="ARBA00001947"/>
    </source>
</evidence>
<evidence type="ECO:0000256" key="11">
    <source>
        <dbReference type="ARBA" id="ARBA00023157"/>
    </source>
</evidence>
<dbReference type="PROSITE" id="PS52035">
    <property type="entry name" value="PEPTIDASE_M14"/>
    <property type="match status" value="1"/>
</dbReference>
<dbReference type="Gene3D" id="3.40.630.10">
    <property type="entry name" value="Zn peptidases"/>
    <property type="match status" value="1"/>
</dbReference>
<evidence type="ECO:0000256" key="12">
    <source>
        <dbReference type="ARBA" id="ARBA00057299"/>
    </source>
</evidence>
<feature type="active site" description="Proton donor/acceptor" evidence="13">
    <location>
        <position position="249"/>
    </location>
</feature>
<evidence type="ECO:0000256" key="9">
    <source>
        <dbReference type="ARBA" id="ARBA00022833"/>
    </source>
</evidence>
<proteinExistence type="inferred from homology"/>
<dbReference type="InterPro" id="IPR000834">
    <property type="entry name" value="Peptidase_M14"/>
</dbReference>
<protein>
    <recommendedName>
        <fullName evidence="14">Peptidase M14 domain-containing protein</fullName>
    </recommendedName>
</protein>
<keyword evidence="7" id="KW-0479">Metal-binding</keyword>
<keyword evidence="11" id="KW-1015">Disulfide bond</keyword>
<dbReference type="GO" id="GO:0006508">
    <property type="term" value="P:proteolysis"/>
    <property type="evidence" value="ECO:0000318"/>
    <property type="project" value="GO_Central"/>
</dbReference>
<evidence type="ECO:0000256" key="4">
    <source>
        <dbReference type="ARBA" id="ARBA00022525"/>
    </source>
</evidence>
<dbReference type="SUPFAM" id="SSF53187">
    <property type="entry name" value="Zn-dependent exopeptidases"/>
    <property type="match status" value="1"/>
</dbReference>
<dbReference type="Pfam" id="PF00246">
    <property type="entry name" value="Peptidase_M14"/>
    <property type="match status" value="1"/>
</dbReference>
<comment type="cofactor">
    <cofactor evidence="1">
        <name>Zn(2+)</name>
        <dbReference type="ChEBI" id="CHEBI:29105"/>
    </cofactor>
</comment>
<dbReference type="HOGENOM" id="CLU_019326_4_1_1"/>
<dbReference type="OMA" id="DYQKDPA"/>
<dbReference type="GO" id="GO:0005615">
    <property type="term" value="C:extracellular space"/>
    <property type="evidence" value="ECO:0000318"/>
    <property type="project" value="GO_Central"/>
</dbReference>
<dbReference type="Proteomes" id="UP000001593">
    <property type="component" value="Unassembled WGS sequence"/>
</dbReference>
<dbReference type="CDD" id="cd03860">
    <property type="entry name" value="M14_CP_A-B_like"/>
    <property type="match status" value="1"/>
</dbReference>
<organism evidence="15 16">
    <name type="scientific">Nematostella vectensis</name>
    <name type="common">Starlet sea anemone</name>
    <dbReference type="NCBI Taxonomy" id="45351"/>
    <lineage>
        <taxon>Eukaryota</taxon>
        <taxon>Metazoa</taxon>
        <taxon>Cnidaria</taxon>
        <taxon>Anthozoa</taxon>
        <taxon>Hexacorallia</taxon>
        <taxon>Actiniaria</taxon>
        <taxon>Edwardsiidae</taxon>
        <taxon>Nematostella</taxon>
    </lineage>
</organism>
<keyword evidence="6" id="KW-0645">Protease</keyword>
<dbReference type="PRINTS" id="PR00765">
    <property type="entry name" value="CRBOXYPTASEA"/>
</dbReference>
<keyword evidence="9" id="KW-0862">Zinc</keyword>
<dbReference type="PROSITE" id="PS00132">
    <property type="entry name" value="CARBOXYPEPT_ZN_1"/>
    <property type="match status" value="1"/>
</dbReference>
<dbReference type="InParanoid" id="A7RT36"/>
<feature type="domain" description="Peptidase M14" evidence="14">
    <location>
        <begin position="1"/>
        <end position="283"/>
    </location>
</feature>
<evidence type="ECO:0000256" key="10">
    <source>
        <dbReference type="ARBA" id="ARBA00023049"/>
    </source>
</evidence>
<dbReference type="AlphaFoldDB" id="A7RT36"/>
<gene>
    <name evidence="15" type="ORF">NEMVEDRAFT_v1g234428</name>
</gene>
<accession>A7RT36</accession>
<evidence type="ECO:0000256" key="3">
    <source>
        <dbReference type="ARBA" id="ARBA00005988"/>
    </source>
</evidence>
<dbReference type="FunFam" id="3.40.630.10:FF:000040">
    <property type="entry name" value="zinc carboxypeptidase"/>
    <property type="match status" value="1"/>
</dbReference>
<name>A7RT36_NEMVE</name>
<comment type="subcellular location">
    <subcellularLocation>
        <location evidence="2">Secreted</location>
    </subcellularLocation>
</comment>
<keyword evidence="16" id="KW-1185">Reference proteome</keyword>
<evidence type="ECO:0000256" key="7">
    <source>
        <dbReference type="ARBA" id="ARBA00022723"/>
    </source>
</evidence>
<keyword evidence="10" id="KW-0482">Metalloprotease</keyword>
<dbReference type="GO" id="GO:0004181">
    <property type="term" value="F:metallocarboxypeptidase activity"/>
    <property type="evidence" value="ECO:0000318"/>
    <property type="project" value="GO_Central"/>
</dbReference>
<evidence type="ECO:0000259" key="14">
    <source>
        <dbReference type="PROSITE" id="PS52035"/>
    </source>
</evidence>
<evidence type="ECO:0000313" key="15">
    <source>
        <dbReference type="EMBL" id="EDO45321.1"/>
    </source>
</evidence>
<dbReference type="eggNOG" id="KOG2650">
    <property type="taxonomic scope" value="Eukaryota"/>
</dbReference>
<keyword evidence="5" id="KW-0121">Carboxypeptidase</keyword>
<dbReference type="PANTHER" id="PTHR11705:SF143">
    <property type="entry name" value="SLL0236 PROTEIN"/>
    <property type="match status" value="1"/>
</dbReference>
<dbReference type="InterPro" id="IPR057246">
    <property type="entry name" value="CARBOXYPEPT_ZN_1"/>
</dbReference>
<comment type="similarity">
    <text evidence="3 13">Belongs to the peptidase M14 family.</text>
</comment>
<keyword evidence="8" id="KW-0378">Hydrolase</keyword>